<gene>
    <name evidence="2" type="ORF">P43SY_005666</name>
</gene>
<feature type="compositionally biased region" description="Low complexity" evidence="1">
    <location>
        <begin position="244"/>
        <end position="254"/>
    </location>
</feature>
<dbReference type="Proteomes" id="UP001209570">
    <property type="component" value="Unassembled WGS sequence"/>
</dbReference>
<keyword evidence="3" id="KW-1185">Reference proteome</keyword>
<sequence length="272" mass="27934">MAFTSAPSPRSRPFGSTVGGSWEAMRHDPSGPFDRRPTRGWFPTTSSETPRFSIWPPPPAALKPSMTMTAAAPSEGWGWRPPAQSTASSSIAGFGATPPVSAPTPAPPAPSVGFDFSSLRANSTASMHVSPAPPALSDSVAHGDGVRFGFAGVDSEPDATNEAARVAAVDDQPFGSGNTGDGLLERTVQEALVGGSLQAATAHGDEEIPAALSPPRASAGGSRSAAFVRRTPAPRLGRHRGPIVVETAVETAVAGTQDAPEDAQDSLRDYDL</sequence>
<dbReference type="EMBL" id="JAKCXM010000355">
    <property type="protein sequence ID" value="KAJ0395255.1"/>
    <property type="molecule type" value="Genomic_DNA"/>
</dbReference>
<evidence type="ECO:0000313" key="3">
    <source>
        <dbReference type="Proteomes" id="UP001209570"/>
    </source>
</evidence>
<feature type="region of interest" description="Disordered" evidence="1">
    <location>
        <begin position="1"/>
        <end position="108"/>
    </location>
</feature>
<feature type="region of interest" description="Disordered" evidence="1">
    <location>
        <begin position="204"/>
        <end position="272"/>
    </location>
</feature>
<comment type="caution">
    <text evidence="2">The sequence shown here is derived from an EMBL/GenBank/DDBJ whole genome shotgun (WGS) entry which is preliminary data.</text>
</comment>
<name>A0AAD5M5C4_PYTIN</name>
<feature type="compositionally biased region" description="Low complexity" evidence="1">
    <location>
        <begin position="213"/>
        <end position="226"/>
    </location>
</feature>
<organism evidence="2 3">
    <name type="scientific">Pythium insidiosum</name>
    <name type="common">Pythiosis disease agent</name>
    <dbReference type="NCBI Taxonomy" id="114742"/>
    <lineage>
        <taxon>Eukaryota</taxon>
        <taxon>Sar</taxon>
        <taxon>Stramenopiles</taxon>
        <taxon>Oomycota</taxon>
        <taxon>Peronosporomycetes</taxon>
        <taxon>Pythiales</taxon>
        <taxon>Pythiaceae</taxon>
        <taxon>Pythium</taxon>
    </lineage>
</organism>
<feature type="compositionally biased region" description="Basic and acidic residues" evidence="1">
    <location>
        <begin position="24"/>
        <end position="37"/>
    </location>
</feature>
<evidence type="ECO:0000256" key="1">
    <source>
        <dbReference type="SAM" id="MobiDB-lite"/>
    </source>
</evidence>
<dbReference type="AlphaFoldDB" id="A0AAD5M5C4"/>
<protein>
    <submittedName>
        <fullName evidence="2">Uncharacterized protein</fullName>
    </submittedName>
</protein>
<evidence type="ECO:0000313" key="2">
    <source>
        <dbReference type="EMBL" id="KAJ0395255.1"/>
    </source>
</evidence>
<reference evidence="2" key="1">
    <citation type="submission" date="2021-12" db="EMBL/GenBank/DDBJ databases">
        <title>Prjna785345.</title>
        <authorList>
            <person name="Rujirawat T."/>
            <person name="Krajaejun T."/>
        </authorList>
    </citation>
    <scope>NUCLEOTIDE SEQUENCE</scope>
    <source>
        <strain evidence="2">Pi057C3</strain>
    </source>
</reference>
<proteinExistence type="predicted"/>
<accession>A0AAD5M5C4</accession>